<keyword evidence="4" id="KW-0479">Metal-binding</keyword>
<keyword evidence="6" id="KW-0414">Isoprene biosynthesis</keyword>
<dbReference type="AlphaFoldDB" id="A0A3D8IVC0"/>
<dbReference type="OrthoDB" id="9805316at2"/>
<keyword evidence="3 7" id="KW-0808">Transferase</keyword>
<comment type="caution">
    <text evidence="8">The sequence shown here is derived from an EMBL/GenBank/DDBJ whole genome shotgun (WGS) entry which is preliminary data.</text>
</comment>
<dbReference type="InterPro" id="IPR000092">
    <property type="entry name" value="Polyprenyl_synt"/>
</dbReference>
<evidence type="ECO:0000256" key="7">
    <source>
        <dbReference type="RuleBase" id="RU004466"/>
    </source>
</evidence>
<accession>A0A3D8IVC0</accession>
<protein>
    <submittedName>
        <fullName evidence="8">Polyprenyl synthetase family protein</fullName>
    </submittedName>
</protein>
<keyword evidence="5" id="KW-0460">Magnesium</keyword>
<dbReference type="EMBL" id="NXLU01000005">
    <property type="protein sequence ID" value="RDU68963.1"/>
    <property type="molecule type" value="Genomic_DNA"/>
</dbReference>
<comment type="cofactor">
    <cofactor evidence="1">
        <name>Mg(2+)</name>
        <dbReference type="ChEBI" id="CHEBI:18420"/>
    </cofactor>
</comment>
<dbReference type="PROSITE" id="PS00723">
    <property type="entry name" value="POLYPRENYL_SYNTHASE_1"/>
    <property type="match status" value="1"/>
</dbReference>
<dbReference type="InterPro" id="IPR008949">
    <property type="entry name" value="Isoprenoid_synthase_dom_sf"/>
</dbReference>
<dbReference type="GO" id="GO:0004659">
    <property type="term" value="F:prenyltransferase activity"/>
    <property type="evidence" value="ECO:0007669"/>
    <property type="project" value="InterPro"/>
</dbReference>
<dbReference type="GO" id="GO:0016114">
    <property type="term" value="P:terpenoid biosynthetic process"/>
    <property type="evidence" value="ECO:0007669"/>
    <property type="project" value="UniProtKB-ARBA"/>
</dbReference>
<dbReference type="PANTHER" id="PTHR43281:SF1">
    <property type="entry name" value="FARNESYL DIPHOSPHATE SYNTHASE"/>
    <property type="match status" value="1"/>
</dbReference>
<proteinExistence type="inferred from homology"/>
<gene>
    <name evidence="8" type="ORF">CQA62_05030</name>
</gene>
<dbReference type="CDD" id="cd00685">
    <property type="entry name" value="Trans_IPPS_HT"/>
    <property type="match status" value="1"/>
</dbReference>
<evidence type="ECO:0000256" key="5">
    <source>
        <dbReference type="ARBA" id="ARBA00022842"/>
    </source>
</evidence>
<organism evidence="8 9">
    <name type="scientific">Helicobacter cholecystus</name>
    <dbReference type="NCBI Taxonomy" id="45498"/>
    <lineage>
        <taxon>Bacteria</taxon>
        <taxon>Pseudomonadati</taxon>
        <taxon>Campylobacterota</taxon>
        <taxon>Epsilonproteobacteria</taxon>
        <taxon>Campylobacterales</taxon>
        <taxon>Helicobacteraceae</taxon>
        <taxon>Helicobacter</taxon>
    </lineage>
</organism>
<evidence type="ECO:0000313" key="8">
    <source>
        <dbReference type="EMBL" id="RDU68963.1"/>
    </source>
</evidence>
<evidence type="ECO:0000256" key="4">
    <source>
        <dbReference type="ARBA" id="ARBA00022723"/>
    </source>
</evidence>
<dbReference type="FunFam" id="1.10.600.10:FF:000001">
    <property type="entry name" value="Geranylgeranyl diphosphate synthase"/>
    <property type="match status" value="1"/>
</dbReference>
<comment type="similarity">
    <text evidence="2 7">Belongs to the FPP/GGPP synthase family.</text>
</comment>
<dbReference type="InterPro" id="IPR033749">
    <property type="entry name" value="Polyprenyl_synt_CS"/>
</dbReference>
<dbReference type="Pfam" id="PF00348">
    <property type="entry name" value="polyprenyl_synt"/>
    <property type="match status" value="1"/>
</dbReference>
<reference evidence="8 9" key="1">
    <citation type="submission" date="2018-04" db="EMBL/GenBank/DDBJ databases">
        <title>Novel Campyloabacter and Helicobacter Species and Strains.</title>
        <authorList>
            <person name="Mannion A.J."/>
            <person name="Shen Z."/>
            <person name="Fox J.G."/>
        </authorList>
    </citation>
    <scope>NUCLEOTIDE SEQUENCE [LARGE SCALE GENOMIC DNA]</scope>
    <source>
        <strain evidence="8 9">ATCC 700242</strain>
    </source>
</reference>
<dbReference type="RefSeq" id="WP_104724905.1">
    <property type="nucleotide sequence ID" value="NZ_FZNE01000009.1"/>
</dbReference>
<evidence type="ECO:0000256" key="3">
    <source>
        <dbReference type="ARBA" id="ARBA00022679"/>
    </source>
</evidence>
<dbReference type="Proteomes" id="UP000257067">
    <property type="component" value="Unassembled WGS sequence"/>
</dbReference>
<keyword evidence="9" id="KW-1185">Reference proteome</keyword>
<dbReference type="PANTHER" id="PTHR43281">
    <property type="entry name" value="FARNESYL DIPHOSPHATE SYNTHASE"/>
    <property type="match status" value="1"/>
</dbReference>
<sequence length="289" mass="32816">MHTFNLDTTLLDFEEFLLSHTPKAQSFHPHFQRAVWEMVRCGGKRFRPALMLSVIGNYPHTPLKESFYPALAMEILHTFSLIHDDLPSIDNAPLRRGNPTLHTRYGEVTAILSGDFLNSYAFYLLAMSNLEDCLIAKLVHSLSKGACKMIVGEALDCEFEGESLGLERVEQIHCLKTAYLIATSLQMGAIIARVDRVEEKKLWDFGMKLGVFFQIRDDLIDAIQSSSQAGKPTQKDKDKNSYVTLLGLQGAKREFHSYAQELQSMLKTLQNLNLISTLETLLQQYWKEV</sequence>
<evidence type="ECO:0000313" key="9">
    <source>
        <dbReference type="Proteomes" id="UP000257067"/>
    </source>
</evidence>
<evidence type="ECO:0000256" key="2">
    <source>
        <dbReference type="ARBA" id="ARBA00006706"/>
    </source>
</evidence>
<dbReference type="GO" id="GO:0046872">
    <property type="term" value="F:metal ion binding"/>
    <property type="evidence" value="ECO:0007669"/>
    <property type="project" value="UniProtKB-KW"/>
</dbReference>
<dbReference type="PROSITE" id="PS00444">
    <property type="entry name" value="POLYPRENYL_SYNTHASE_2"/>
    <property type="match status" value="1"/>
</dbReference>
<evidence type="ECO:0000256" key="1">
    <source>
        <dbReference type="ARBA" id="ARBA00001946"/>
    </source>
</evidence>
<dbReference type="Gene3D" id="1.10.600.10">
    <property type="entry name" value="Farnesyl Diphosphate Synthase"/>
    <property type="match status" value="1"/>
</dbReference>
<evidence type="ECO:0000256" key="6">
    <source>
        <dbReference type="ARBA" id="ARBA00023229"/>
    </source>
</evidence>
<dbReference type="SFLD" id="SFLDS00005">
    <property type="entry name" value="Isoprenoid_Synthase_Type_I"/>
    <property type="match status" value="1"/>
</dbReference>
<dbReference type="SFLD" id="SFLDG01017">
    <property type="entry name" value="Polyprenyl_Transferase_Like"/>
    <property type="match status" value="1"/>
</dbReference>
<dbReference type="SUPFAM" id="SSF48576">
    <property type="entry name" value="Terpenoid synthases"/>
    <property type="match status" value="1"/>
</dbReference>
<name>A0A3D8IVC0_9HELI</name>